<feature type="domain" description="Calcineurin-like phosphoesterase" evidence="2">
    <location>
        <begin position="152"/>
        <end position="427"/>
    </location>
</feature>
<evidence type="ECO:0000259" key="2">
    <source>
        <dbReference type="Pfam" id="PF00149"/>
    </source>
</evidence>
<dbReference type="SUPFAM" id="SSF49363">
    <property type="entry name" value="Purple acid phosphatase, N-terminal domain"/>
    <property type="match status" value="1"/>
</dbReference>
<dbReference type="PANTHER" id="PTHR22953">
    <property type="entry name" value="ACID PHOSPHATASE RELATED"/>
    <property type="match status" value="1"/>
</dbReference>
<dbReference type="SUPFAM" id="SSF56300">
    <property type="entry name" value="Metallo-dependent phosphatases"/>
    <property type="match status" value="1"/>
</dbReference>
<dbReference type="EC" id="3.1.-.-" evidence="3"/>
<dbReference type="RefSeq" id="WP_379839621.1">
    <property type="nucleotide sequence ID" value="NZ_JBHRYQ010000001.1"/>
</dbReference>
<proteinExistence type="predicted"/>
<name>A0ABV7Z3I4_9BACT</name>
<gene>
    <name evidence="3" type="ORF">ACFOOI_18845</name>
</gene>
<reference evidence="4" key="1">
    <citation type="journal article" date="2019" name="Int. J. Syst. Evol. Microbiol.">
        <title>The Global Catalogue of Microorganisms (GCM) 10K type strain sequencing project: providing services to taxonomists for standard genome sequencing and annotation.</title>
        <authorList>
            <consortium name="The Broad Institute Genomics Platform"/>
            <consortium name="The Broad Institute Genome Sequencing Center for Infectious Disease"/>
            <person name="Wu L."/>
            <person name="Ma J."/>
        </authorList>
    </citation>
    <scope>NUCLEOTIDE SEQUENCE [LARGE SCALE GENOMIC DNA]</scope>
    <source>
        <strain evidence="4">CECT 7956</strain>
    </source>
</reference>
<organism evidence="3 4">
    <name type="scientific">Lacihabitans lacunae</name>
    <dbReference type="NCBI Taxonomy" id="1028214"/>
    <lineage>
        <taxon>Bacteria</taxon>
        <taxon>Pseudomonadati</taxon>
        <taxon>Bacteroidota</taxon>
        <taxon>Cytophagia</taxon>
        <taxon>Cytophagales</taxon>
        <taxon>Leadbetterellaceae</taxon>
        <taxon>Lacihabitans</taxon>
    </lineage>
</organism>
<sequence length="735" mass="81757">MKFLIFSFLVFSSIFTKAQLPQKSENYLSKIFYLEEQVNASNKKNYSSANITRGPYLQLPSPTSMDLVWQTDITEIGRVCYSTNMITTENNAIFCINEVTATTKHHISLNTLTANQRYYYSVGSTPNSVIEAGDKYTFRTPPTNFDNSITTKIWITGDPSEGSYIHRHDNVINGFKTYQAANPSAAELDLWLLLGDNAYTFGLDSEYQSGFFDKYDDDNIGISTSNHIMKQTPIMPCIGNHDYYQGGPISFPEISILENQNQLSSGPVTVINQFGLANSVSRILKSNHYYDIFKLPTNGYKGKYSTSDNSDNKAYYSYNHNNIHFVCLDSYGFYDNYMLFANMPNAPNTNTNNPQLQWLIADLNSNTQKWTIMYFHHPPYARSGGHYSDLTESDEFILKGIRENLVKYLDEKNYKIDLIIGGHSHSYERSKLLKGHHSSENTYNPTIHNNPNLNPNLNSFATSSGSYNSEGSCPYIKSSDITTANEGIVYVVAGSSAQLQQSTHSNPDGTNLKGHLALNGAQFNIPNSSDRGTIQDQKGGSVYIEVKDNVLISKFIDEDGIVGDQFTIIKDVNITPPNVLQISETDGTDLQNITTPIDWPIPTPTYKLINQYSGLVGTYTTTSIPVITPDIGAIYSITDQYGCIKNDYRFTFNGSCWGNVTINNKFYPTPSPEYVYSSGTITSTSQIKNLANVSFIAKNANHLVTTGSGILFQAELGAIFSATINPSIICPPAGL</sequence>
<dbReference type="InterPro" id="IPR039331">
    <property type="entry name" value="PAPs-like"/>
</dbReference>
<dbReference type="PANTHER" id="PTHR22953:SF153">
    <property type="entry name" value="PURPLE ACID PHOSPHATASE"/>
    <property type="match status" value="1"/>
</dbReference>
<dbReference type="GO" id="GO:0016787">
    <property type="term" value="F:hydrolase activity"/>
    <property type="evidence" value="ECO:0007669"/>
    <property type="project" value="UniProtKB-KW"/>
</dbReference>
<comment type="caution">
    <text evidence="3">The sequence shown here is derived from an EMBL/GenBank/DDBJ whole genome shotgun (WGS) entry which is preliminary data.</text>
</comment>
<evidence type="ECO:0000256" key="1">
    <source>
        <dbReference type="ARBA" id="ARBA00022729"/>
    </source>
</evidence>
<protein>
    <submittedName>
        <fullName evidence="3">Metallophosphoesterase family protein</fullName>
        <ecNumber evidence="3">3.1.-.-</ecNumber>
    </submittedName>
</protein>
<evidence type="ECO:0000313" key="3">
    <source>
        <dbReference type="EMBL" id="MFC3812728.1"/>
    </source>
</evidence>
<dbReference type="Pfam" id="PF00149">
    <property type="entry name" value="Metallophos"/>
    <property type="match status" value="1"/>
</dbReference>
<dbReference type="Gene3D" id="3.60.21.10">
    <property type="match status" value="1"/>
</dbReference>
<dbReference type="Proteomes" id="UP001595616">
    <property type="component" value="Unassembled WGS sequence"/>
</dbReference>
<keyword evidence="3" id="KW-0378">Hydrolase</keyword>
<accession>A0ABV7Z3I4</accession>
<dbReference type="Gene3D" id="2.60.40.380">
    <property type="entry name" value="Purple acid phosphatase-like, N-terminal"/>
    <property type="match status" value="1"/>
</dbReference>
<keyword evidence="1" id="KW-0732">Signal</keyword>
<dbReference type="InterPro" id="IPR029052">
    <property type="entry name" value="Metallo-depent_PP-like"/>
</dbReference>
<dbReference type="EMBL" id="JBHRYQ010000001">
    <property type="protein sequence ID" value="MFC3812728.1"/>
    <property type="molecule type" value="Genomic_DNA"/>
</dbReference>
<keyword evidence="4" id="KW-1185">Reference proteome</keyword>
<evidence type="ECO:0000313" key="4">
    <source>
        <dbReference type="Proteomes" id="UP001595616"/>
    </source>
</evidence>
<dbReference type="InterPro" id="IPR008963">
    <property type="entry name" value="Purple_acid_Pase-like_N"/>
</dbReference>
<dbReference type="InterPro" id="IPR004843">
    <property type="entry name" value="Calcineurin-like_PHP"/>
</dbReference>